<feature type="transmembrane region" description="Helical" evidence="10">
    <location>
        <begin position="58"/>
        <end position="82"/>
    </location>
</feature>
<dbReference type="PROSITE" id="PS00755">
    <property type="entry name" value="SECY_1"/>
    <property type="match status" value="1"/>
</dbReference>
<evidence type="ECO:0000256" key="10">
    <source>
        <dbReference type="HAMAP-Rule" id="MF_01465"/>
    </source>
</evidence>
<evidence type="ECO:0000256" key="1">
    <source>
        <dbReference type="ARBA" id="ARBA00004141"/>
    </source>
</evidence>
<name>A0A2M7IDY5_9BACT</name>
<evidence type="ECO:0000256" key="6">
    <source>
        <dbReference type="ARBA" id="ARBA00022989"/>
    </source>
</evidence>
<evidence type="ECO:0000256" key="11">
    <source>
        <dbReference type="RuleBase" id="RU000537"/>
    </source>
</evidence>
<dbReference type="NCBIfam" id="TIGR00967">
    <property type="entry name" value="3a0501s007"/>
    <property type="match status" value="1"/>
</dbReference>
<dbReference type="Gene3D" id="1.10.3370.10">
    <property type="entry name" value="SecY subunit domain"/>
    <property type="match status" value="1"/>
</dbReference>
<dbReference type="GO" id="GO:0065002">
    <property type="term" value="P:intracellular protein transmembrane transport"/>
    <property type="evidence" value="ECO:0007669"/>
    <property type="project" value="UniProtKB-UniRule"/>
</dbReference>
<evidence type="ECO:0000256" key="8">
    <source>
        <dbReference type="ARBA" id="ARBA00023136"/>
    </source>
</evidence>
<dbReference type="FunFam" id="1.10.3370.10:FF:000001">
    <property type="entry name" value="Preprotein translocase subunit SecY"/>
    <property type="match status" value="1"/>
</dbReference>
<feature type="transmembrane region" description="Helical" evidence="10">
    <location>
        <begin position="389"/>
        <end position="412"/>
    </location>
</feature>
<keyword evidence="3 10" id="KW-0813">Transport</keyword>
<sequence length="427" mass="46680">MKWLEKITQIFKIKELRKKIIFVLLIFVVFRIAANIPVPGIDTEQLKSFFSNNQLFGLLNIFTGGAMSNLSIIMLGLGPYITATIIMQLLTMIFPQIEVLYKEEGEAGRQKFNQYSRMLTVPLAALQAYAMLTILGRQGILGSLSVLQWIISISVITAGALFLMWLGELISEKGVGNGVSLLIFAGIVSGVPLSIRELAVTYDPSKIPSYFAFFALALIITASVVVITEGRRNIPVSYAKRVRGNKVYGGVSTYLPLNVNPAGVIPIIFALSIMLFPGMIASFLGTSNIPAISNAAQAMGRLFQNQWFYGISYFILVVLFTYFYTAVTFDPKNIAGNLQKMGGFVPGIRPGKPTSDFLYFILNRVLLFGAIFLGTIAVLPSIIQGLTGIATFEFAVGGTALLIVVSVALETVRQVSSQLTMRDYEGL</sequence>
<dbReference type="SUPFAM" id="SSF103491">
    <property type="entry name" value="Preprotein translocase SecY subunit"/>
    <property type="match status" value="1"/>
</dbReference>
<dbReference type="HAMAP" id="MF_01465">
    <property type="entry name" value="SecY"/>
    <property type="match status" value="1"/>
</dbReference>
<dbReference type="GO" id="GO:0043952">
    <property type="term" value="P:protein transport by the Sec complex"/>
    <property type="evidence" value="ECO:0007669"/>
    <property type="project" value="UniProtKB-UniRule"/>
</dbReference>
<keyword evidence="7 10" id="KW-0811">Translocation</keyword>
<dbReference type="InterPro" id="IPR023201">
    <property type="entry name" value="SecY_dom_sf"/>
</dbReference>
<evidence type="ECO:0000256" key="3">
    <source>
        <dbReference type="ARBA" id="ARBA00022448"/>
    </source>
</evidence>
<evidence type="ECO:0000313" key="15">
    <source>
        <dbReference type="Proteomes" id="UP000231673"/>
    </source>
</evidence>
<feature type="transmembrane region" description="Helical" evidence="10">
    <location>
        <begin position="264"/>
        <end position="286"/>
    </location>
</feature>
<evidence type="ECO:0000256" key="12">
    <source>
        <dbReference type="RuleBase" id="RU003484"/>
    </source>
</evidence>
<feature type="transmembrane region" description="Helical" evidence="10">
    <location>
        <begin position="119"/>
        <end position="140"/>
    </location>
</feature>
<feature type="transmembrane region" description="Helical" evidence="10">
    <location>
        <begin position="207"/>
        <end position="227"/>
    </location>
</feature>
<evidence type="ECO:0000313" key="14">
    <source>
        <dbReference type="EMBL" id="PIW74736.1"/>
    </source>
</evidence>
<dbReference type="PRINTS" id="PR00303">
    <property type="entry name" value="SECYTRNLCASE"/>
</dbReference>
<comment type="subunit">
    <text evidence="10">Component of the Sec protein translocase complex. Heterotrimer consisting of SecY, SecE and SecG subunits. The heterotrimers can form oligomers, although 1 heterotrimer is thought to be able to translocate proteins. Interacts with the ribosome. Interacts with SecDF, and other proteins may be involved. Interacts with SecA.</text>
</comment>
<feature type="transmembrane region" description="Helical" evidence="10">
    <location>
        <begin position="306"/>
        <end position="324"/>
    </location>
</feature>
<comment type="similarity">
    <text evidence="2 10 13">Belongs to the SecY/SEC61-alpha family.</text>
</comment>
<dbReference type="EMBL" id="PFGW01000023">
    <property type="protein sequence ID" value="PIW74736.1"/>
    <property type="molecule type" value="Genomic_DNA"/>
</dbReference>
<dbReference type="GO" id="GO:0006605">
    <property type="term" value="P:protein targeting"/>
    <property type="evidence" value="ECO:0007669"/>
    <property type="project" value="UniProtKB-UniRule"/>
</dbReference>
<dbReference type="AlphaFoldDB" id="A0A2M7IDY5"/>
<dbReference type="InterPro" id="IPR030659">
    <property type="entry name" value="SecY_CS"/>
</dbReference>
<evidence type="ECO:0000256" key="4">
    <source>
        <dbReference type="ARBA" id="ARBA00022692"/>
    </source>
</evidence>
<evidence type="ECO:0000256" key="2">
    <source>
        <dbReference type="ARBA" id="ARBA00005751"/>
    </source>
</evidence>
<evidence type="ECO:0000256" key="7">
    <source>
        <dbReference type="ARBA" id="ARBA00023010"/>
    </source>
</evidence>
<evidence type="ECO:0000256" key="13">
    <source>
        <dbReference type="RuleBase" id="RU004349"/>
    </source>
</evidence>
<protein>
    <recommendedName>
        <fullName evidence="9 10">Protein translocase subunit SecY</fullName>
    </recommendedName>
</protein>
<feature type="transmembrane region" description="Helical" evidence="10">
    <location>
        <begin position="20"/>
        <end position="38"/>
    </location>
</feature>
<dbReference type="GO" id="GO:0005886">
    <property type="term" value="C:plasma membrane"/>
    <property type="evidence" value="ECO:0007669"/>
    <property type="project" value="UniProtKB-SubCell"/>
</dbReference>
<feature type="transmembrane region" description="Helical" evidence="10">
    <location>
        <begin position="178"/>
        <end position="195"/>
    </location>
</feature>
<gene>
    <name evidence="10" type="primary">secY</name>
    <name evidence="14" type="ORF">CO003_01140</name>
</gene>
<comment type="caution">
    <text evidence="14">The sequence shown here is derived from an EMBL/GenBank/DDBJ whole genome shotgun (WGS) entry which is preliminary data.</text>
</comment>
<keyword evidence="4 10" id="KW-0812">Transmembrane</keyword>
<proteinExistence type="inferred from homology"/>
<keyword evidence="8 10" id="KW-0472">Membrane</keyword>
<keyword evidence="6 10" id="KW-1133">Transmembrane helix</keyword>
<dbReference type="PROSITE" id="PS00756">
    <property type="entry name" value="SECY_2"/>
    <property type="match status" value="1"/>
</dbReference>
<dbReference type="InterPro" id="IPR002208">
    <property type="entry name" value="SecY/SEC61-alpha"/>
</dbReference>
<comment type="function">
    <text evidence="10 11">The central subunit of the protein translocation channel SecYEG. Consists of two halves formed by TMs 1-5 and 6-10. These two domains form a lateral gate at the front which open onto the bilayer between TMs 2 and 7, and are clamped together by SecE at the back. The channel is closed by both a pore ring composed of hydrophobic SecY resides and a short helix (helix 2A) on the extracellular side of the membrane which forms a plug. The plug probably moves laterally to allow the channel to open. The ring and the pore may move independently.</text>
</comment>
<feature type="transmembrane region" description="Helical" evidence="10">
    <location>
        <begin position="357"/>
        <end position="383"/>
    </location>
</feature>
<evidence type="ECO:0000256" key="9">
    <source>
        <dbReference type="ARBA" id="ARBA00039733"/>
    </source>
</evidence>
<dbReference type="Proteomes" id="UP000231673">
    <property type="component" value="Unassembled WGS sequence"/>
</dbReference>
<dbReference type="PIRSF" id="PIRSF004557">
    <property type="entry name" value="SecY"/>
    <property type="match status" value="1"/>
</dbReference>
<keyword evidence="5 10" id="KW-0653">Protein transport</keyword>
<reference evidence="15" key="1">
    <citation type="submission" date="2017-09" db="EMBL/GenBank/DDBJ databases">
        <title>Depth-based differentiation of microbial function through sediment-hosted aquifers and enrichment of novel symbionts in the deep terrestrial subsurface.</title>
        <authorList>
            <person name="Probst A.J."/>
            <person name="Ladd B."/>
            <person name="Jarett J.K."/>
            <person name="Geller-Mcgrath D.E."/>
            <person name="Sieber C.M.K."/>
            <person name="Emerson J.B."/>
            <person name="Anantharaman K."/>
            <person name="Thomas B.C."/>
            <person name="Malmstrom R."/>
            <person name="Stieglmeier M."/>
            <person name="Klingl A."/>
            <person name="Woyke T."/>
            <person name="Ryan C.M."/>
            <person name="Banfield J.F."/>
        </authorList>
    </citation>
    <scope>NUCLEOTIDE SEQUENCE [LARGE SCALE GENOMIC DNA]</scope>
</reference>
<keyword evidence="10" id="KW-1003">Cell membrane</keyword>
<feature type="transmembrane region" description="Helical" evidence="10">
    <location>
        <begin position="146"/>
        <end position="166"/>
    </location>
</feature>
<dbReference type="PANTHER" id="PTHR10906">
    <property type="entry name" value="SECY/SEC61-ALPHA FAMILY MEMBER"/>
    <property type="match status" value="1"/>
</dbReference>
<organism evidence="14 15">
    <name type="scientific">Candidatus Portnoybacteria bacterium CG_4_8_14_3_um_filter_44_15</name>
    <dbReference type="NCBI Taxonomy" id="1974803"/>
    <lineage>
        <taxon>Bacteria</taxon>
        <taxon>Candidatus Portnoyibacteriota</taxon>
    </lineage>
</organism>
<evidence type="ECO:0000256" key="5">
    <source>
        <dbReference type="ARBA" id="ARBA00022927"/>
    </source>
</evidence>
<accession>A0A2M7IDY5</accession>
<dbReference type="InterPro" id="IPR026593">
    <property type="entry name" value="SecY"/>
</dbReference>
<comment type="subcellular location">
    <subcellularLocation>
        <location evidence="10">Cell membrane</location>
        <topology evidence="10">Multi-pass membrane protein</topology>
    </subcellularLocation>
    <subcellularLocation>
        <location evidence="1 12">Membrane</location>
        <topology evidence="1 12">Multi-pass membrane protein</topology>
    </subcellularLocation>
</comment>
<dbReference type="Pfam" id="PF00344">
    <property type="entry name" value="SecY"/>
    <property type="match status" value="1"/>
</dbReference>